<keyword evidence="8" id="KW-1185">Reference proteome</keyword>
<dbReference type="InterPro" id="IPR027417">
    <property type="entry name" value="P-loop_NTPase"/>
</dbReference>
<reference evidence="7 8" key="1">
    <citation type="submission" date="2020-07" db="EMBL/GenBank/DDBJ databases">
        <title>Sequencing the genomes of 1000 actinobacteria strains.</title>
        <authorList>
            <person name="Klenk H.-P."/>
        </authorList>
    </citation>
    <scope>NUCLEOTIDE SEQUENCE [LARGE SCALE GENOMIC DNA]</scope>
    <source>
        <strain evidence="7 8">CXB654</strain>
    </source>
</reference>
<evidence type="ECO:0000256" key="1">
    <source>
        <dbReference type="ARBA" id="ARBA00004202"/>
    </source>
</evidence>
<dbReference type="PANTHER" id="PTHR42711:SF1">
    <property type="entry name" value="ABC-TRANSPORT PROTEIN, ATP-BINDING COMPONENT"/>
    <property type="match status" value="1"/>
</dbReference>
<keyword evidence="5" id="KW-0046">Antibiotic resistance</keyword>
<comment type="caution">
    <text evidence="7">The sequence shown here is derived from an EMBL/GenBank/DDBJ whole genome shotgun (WGS) entry which is preliminary data.</text>
</comment>
<dbReference type="SUPFAM" id="SSF52540">
    <property type="entry name" value="P-loop containing nucleoside triphosphate hydrolases"/>
    <property type="match status" value="1"/>
</dbReference>
<dbReference type="Gene3D" id="3.40.50.300">
    <property type="entry name" value="P-loop containing nucleotide triphosphate hydrolases"/>
    <property type="match status" value="1"/>
</dbReference>
<keyword evidence="4" id="KW-0067">ATP-binding</keyword>
<evidence type="ECO:0000313" key="8">
    <source>
        <dbReference type="Proteomes" id="UP000589036"/>
    </source>
</evidence>
<name>A0A852TV62_9ACTN</name>
<dbReference type="InterPro" id="IPR003959">
    <property type="entry name" value="ATPase_AAA_core"/>
</dbReference>
<evidence type="ECO:0000259" key="6">
    <source>
        <dbReference type="Pfam" id="PF13304"/>
    </source>
</evidence>
<evidence type="ECO:0000256" key="3">
    <source>
        <dbReference type="ARBA" id="ARBA00022741"/>
    </source>
</evidence>
<feature type="domain" description="ATPase AAA-type core" evidence="6">
    <location>
        <begin position="16"/>
        <end position="62"/>
    </location>
</feature>
<evidence type="ECO:0000313" key="7">
    <source>
        <dbReference type="EMBL" id="NYE48356.1"/>
    </source>
</evidence>
<evidence type="ECO:0000256" key="4">
    <source>
        <dbReference type="ARBA" id="ARBA00022840"/>
    </source>
</evidence>
<dbReference type="PANTHER" id="PTHR42711">
    <property type="entry name" value="ABC TRANSPORTER ATP-BINDING PROTEIN"/>
    <property type="match status" value="1"/>
</dbReference>
<dbReference type="Proteomes" id="UP000589036">
    <property type="component" value="Unassembled WGS sequence"/>
</dbReference>
<dbReference type="GO" id="GO:0005524">
    <property type="term" value="F:ATP binding"/>
    <property type="evidence" value="ECO:0007669"/>
    <property type="project" value="UniProtKB-KW"/>
</dbReference>
<dbReference type="GO" id="GO:0046677">
    <property type="term" value="P:response to antibiotic"/>
    <property type="evidence" value="ECO:0007669"/>
    <property type="project" value="UniProtKB-KW"/>
</dbReference>
<proteinExistence type="predicted"/>
<dbReference type="EMBL" id="JACCCC010000001">
    <property type="protein sequence ID" value="NYE48356.1"/>
    <property type="molecule type" value="Genomic_DNA"/>
</dbReference>
<dbReference type="InterPro" id="IPR050763">
    <property type="entry name" value="ABC_transporter_ATP-binding"/>
</dbReference>
<sequence>MAAIIEARGLGRDFTAAHGPELLVLDEPTIGLDVVSKAAIREFLLRLNAERATTILLTTHDLGDVERLCRRVMVIDRGRLAFDGDLAALRDTAPSPRTLIVDLDTDRGAGPAAPIEVPGARVTRIEGPRQWLELSANPAAVIAEVAQVREIADLTLREPDIEDVVARLYRGEEGLEEAGAAGTAP</sequence>
<dbReference type="GO" id="GO:0005886">
    <property type="term" value="C:plasma membrane"/>
    <property type="evidence" value="ECO:0007669"/>
    <property type="project" value="UniProtKB-SubCell"/>
</dbReference>
<dbReference type="AlphaFoldDB" id="A0A852TV62"/>
<organism evidence="7 8">
    <name type="scientific">Spinactinospora alkalitolerans</name>
    <dbReference type="NCBI Taxonomy" id="687207"/>
    <lineage>
        <taxon>Bacteria</taxon>
        <taxon>Bacillati</taxon>
        <taxon>Actinomycetota</taxon>
        <taxon>Actinomycetes</taxon>
        <taxon>Streptosporangiales</taxon>
        <taxon>Nocardiopsidaceae</taxon>
        <taxon>Spinactinospora</taxon>
    </lineage>
</organism>
<evidence type="ECO:0000256" key="5">
    <source>
        <dbReference type="ARBA" id="ARBA00023251"/>
    </source>
</evidence>
<dbReference type="GO" id="GO:0016887">
    <property type="term" value="F:ATP hydrolysis activity"/>
    <property type="evidence" value="ECO:0007669"/>
    <property type="project" value="InterPro"/>
</dbReference>
<keyword evidence="3" id="KW-0547">Nucleotide-binding</keyword>
<evidence type="ECO:0000256" key="2">
    <source>
        <dbReference type="ARBA" id="ARBA00022448"/>
    </source>
</evidence>
<accession>A0A852TV62</accession>
<dbReference type="Pfam" id="PF13304">
    <property type="entry name" value="AAA_21"/>
    <property type="match status" value="1"/>
</dbReference>
<keyword evidence="2" id="KW-0813">Transport</keyword>
<protein>
    <submittedName>
        <fullName evidence="7">ABC-type uncharacterized transport system ATPase subunit</fullName>
    </submittedName>
</protein>
<comment type="subcellular location">
    <subcellularLocation>
        <location evidence="1">Cell membrane</location>
        <topology evidence="1">Peripheral membrane protein</topology>
    </subcellularLocation>
</comment>
<gene>
    <name evidence="7" type="ORF">HDA32_003476</name>
</gene>